<evidence type="ECO:0000256" key="6">
    <source>
        <dbReference type="ARBA" id="ARBA00023049"/>
    </source>
</evidence>
<feature type="domain" description="CUB" evidence="9">
    <location>
        <begin position="67"/>
        <end position="193"/>
    </location>
</feature>
<accession>A0A3P7Q9Z7</accession>
<dbReference type="PROSITE" id="PS01186">
    <property type="entry name" value="EGF_2"/>
    <property type="match status" value="1"/>
</dbReference>
<keyword evidence="7" id="KW-1015">Disulfide bond</keyword>
<evidence type="ECO:0000256" key="8">
    <source>
        <dbReference type="PROSITE-ProRule" id="PRU00059"/>
    </source>
</evidence>
<dbReference type="PANTHER" id="PTHR10127">
    <property type="entry name" value="DISCOIDIN, CUB, EGF, LAMININ , AND ZINC METALLOPROTEASE DOMAIN CONTAINING"/>
    <property type="match status" value="1"/>
</dbReference>
<keyword evidence="4" id="KW-0378">Hydrolase</keyword>
<dbReference type="PROSITE" id="PS51864">
    <property type="entry name" value="ASTACIN"/>
    <property type="match status" value="1"/>
</dbReference>
<keyword evidence="5" id="KW-0862">Zinc</keyword>
<proteinExistence type="predicted"/>
<keyword evidence="3" id="KW-0479">Metal-binding</keyword>
<dbReference type="Proteomes" id="UP000271889">
    <property type="component" value="Unassembled WGS sequence"/>
</dbReference>
<dbReference type="InterPro" id="IPR000859">
    <property type="entry name" value="CUB_dom"/>
</dbReference>
<dbReference type="OrthoDB" id="291007at2759"/>
<organism evidence="11 12">
    <name type="scientific">Cylicostephanus goldi</name>
    <name type="common">Nematode worm</name>
    <dbReference type="NCBI Taxonomy" id="71465"/>
    <lineage>
        <taxon>Eukaryota</taxon>
        <taxon>Metazoa</taxon>
        <taxon>Ecdysozoa</taxon>
        <taxon>Nematoda</taxon>
        <taxon>Chromadorea</taxon>
        <taxon>Rhabditida</taxon>
        <taxon>Rhabditina</taxon>
        <taxon>Rhabditomorpha</taxon>
        <taxon>Strongyloidea</taxon>
        <taxon>Strongylidae</taxon>
        <taxon>Cylicostephanus</taxon>
    </lineage>
</organism>
<evidence type="ECO:0000256" key="1">
    <source>
        <dbReference type="ARBA" id="ARBA00022536"/>
    </source>
</evidence>
<dbReference type="AlphaFoldDB" id="A0A3P7Q9Z7"/>
<evidence type="ECO:0000256" key="3">
    <source>
        <dbReference type="ARBA" id="ARBA00022723"/>
    </source>
</evidence>
<keyword evidence="12" id="KW-1185">Reference proteome</keyword>
<evidence type="ECO:0000256" key="2">
    <source>
        <dbReference type="ARBA" id="ARBA00022670"/>
    </source>
</evidence>
<keyword evidence="6" id="KW-0482">Metalloprotease</keyword>
<keyword evidence="1" id="KW-0245">EGF-like domain</keyword>
<evidence type="ECO:0000256" key="4">
    <source>
        <dbReference type="ARBA" id="ARBA00022801"/>
    </source>
</evidence>
<name>A0A3P7Q9Z7_CYLGO</name>
<evidence type="ECO:0000256" key="5">
    <source>
        <dbReference type="ARBA" id="ARBA00022833"/>
    </source>
</evidence>
<feature type="domain" description="Peptidase M12A" evidence="10">
    <location>
        <begin position="1"/>
        <end position="22"/>
    </location>
</feature>
<evidence type="ECO:0000256" key="7">
    <source>
        <dbReference type="ARBA" id="ARBA00023157"/>
    </source>
</evidence>
<comment type="caution">
    <text evidence="8">Lacks conserved residue(s) required for the propagation of feature annotation.</text>
</comment>
<protein>
    <recommendedName>
        <fullName evidence="13">CUB domain-containing protein</fullName>
    </recommendedName>
</protein>
<keyword evidence="2" id="KW-0645">Protease</keyword>
<evidence type="ECO:0000259" key="10">
    <source>
        <dbReference type="PROSITE" id="PS51864"/>
    </source>
</evidence>
<dbReference type="GO" id="GO:0046872">
    <property type="term" value="F:metal ion binding"/>
    <property type="evidence" value="ECO:0007669"/>
    <property type="project" value="UniProtKB-KW"/>
</dbReference>
<evidence type="ECO:0000313" key="12">
    <source>
        <dbReference type="Proteomes" id="UP000271889"/>
    </source>
</evidence>
<evidence type="ECO:0000259" key="9">
    <source>
        <dbReference type="PROSITE" id="PS01180"/>
    </source>
</evidence>
<dbReference type="PROSITE" id="PS00022">
    <property type="entry name" value="EGF_1"/>
    <property type="match status" value="1"/>
</dbReference>
<dbReference type="GO" id="GO:0006508">
    <property type="term" value="P:proteolysis"/>
    <property type="evidence" value="ECO:0007669"/>
    <property type="project" value="UniProtKB-KW"/>
</dbReference>
<dbReference type="SUPFAM" id="SSF49854">
    <property type="entry name" value="Spermadhesin, CUB domain"/>
    <property type="match status" value="1"/>
</dbReference>
<gene>
    <name evidence="11" type="ORF">CGOC_LOCUS10684</name>
</gene>
<evidence type="ECO:0000313" key="11">
    <source>
        <dbReference type="EMBL" id="VDN27546.1"/>
    </source>
</evidence>
<dbReference type="InterPro" id="IPR000742">
    <property type="entry name" value="EGF"/>
</dbReference>
<evidence type="ECO:0008006" key="13">
    <source>
        <dbReference type="Google" id="ProtNLM"/>
    </source>
</evidence>
<dbReference type="PANTHER" id="PTHR10127:SF891">
    <property type="entry name" value="ZINC METALLOPROTEINASE NAS-29"/>
    <property type="match status" value="1"/>
</dbReference>
<dbReference type="InterPro" id="IPR035914">
    <property type="entry name" value="Sperma_CUB_dom_sf"/>
</dbReference>
<dbReference type="GO" id="GO:0004222">
    <property type="term" value="F:metalloendopeptidase activity"/>
    <property type="evidence" value="ECO:0007669"/>
    <property type="project" value="InterPro"/>
</dbReference>
<reference evidence="11 12" key="1">
    <citation type="submission" date="2018-11" db="EMBL/GenBank/DDBJ databases">
        <authorList>
            <consortium name="Pathogen Informatics"/>
        </authorList>
    </citation>
    <scope>NUCLEOTIDE SEQUENCE [LARGE SCALE GENOMIC DNA]</scope>
</reference>
<dbReference type="EMBL" id="UYRV01112471">
    <property type="protein sequence ID" value="VDN27546.1"/>
    <property type="molecule type" value="Genomic_DNA"/>
</dbReference>
<sequence length="193" mass="22264">MGQMEGPSFLDVMAINLHYNCQARCPRRLPCQNGGFTDSRNCNRCKCPSGFGGQYCESIPPSFSNGCGGELIAYEAIRRFDITIRQIGQQRTKQCIYHLRAPRGKRVLVNLVRVQGRCVEGCWEDGVEFKMTTDPRLVGYRFCCQPRYQQRILSRSNMVPFIVTSRTNGITLTFEYTFGKRKTRRICRYFLIN</sequence>
<dbReference type="InterPro" id="IPR001506">
    <property type="entry name" value="Peptidase_M12A"/>
</dbReference>
<dbReference type="PROSITE" id="PS01180">
    <property type="entry name" value="CUB"/>
    <property type="match status" value="1"/>
</dbReference>